<evidence type="ECO:0000256" key="3">
    <source>
        <dbReference type="ARBA" id="ARBA00022475"/>
    </source>
</evidence>
<evidence type="ECO:0000256" key="4">
    <source>
        <dbReference type="ARBA" id="ARBA00022692"/>
    </source>
</evidence>
<proteinExistence type="inferred from homology"/>
<reference evidence="9" key="2">
    <citation type="submission" date="2011-01" db="EMBL/GenBank/DDBJ databases">
        <title>The Non-contiguous Finished genome of Clostridium papyrosolvens.</title>
        <authorList>
            <person name="Lucas S."/>
            <person name="Copeland A."/>
            <person name="Lapidus A."/>
            <person name="Cheng J.-F."/>
            <person name="Goodwin L."/>
            <person name="Pitluck S."/>
            <person name="Misra M."/>
            <person name="Chertkov O."/>
            <person name="Detter J.C."/>
            <person name="Han C."/>
            <person name="Tapia R."/>
            <person name="Land M."/>
            <person name="Hauser L."/>
            <person name="Kyrpides N."/>
            <person name="Ivanova N."/>
            <person name="Pagani I."/>
            <person name="Mouttaki H."/>
            <person name="He Z."/>
            <person name="Zhou J."/>
            <person name="Hemme C.L."/>
            <person name="Woyke T."/>
        </authorList>
    </citation>
    <scope>NUCLEOTIDE SEQUENCE [LARGE SCALE GENOMIC DNA]</scope>
    <source>
        <strain evidence="9">DSM 2782</strain>
    </source>
</reference>
<comment type="caution">
    <text evidence="9">The sequence shown here is derived from an EMBL/GenBank/DDBJ whole genome shotgun (WGS) entry which is preliminary data.</text>
</comment>
<dbReference type="CDD" id="cd06261">
    <property type="entry name" value="TM_PBP2"/>
    <property type="match status" value="1"/>
</dbReference>
<organism evidence="9 10">
    <name type="scientific">Ruminiclostridium papyrosolvens DSM 2782</name>
    <dbReference type="NCBI Taxonomy" id="588581"/>
    <lineage>
        <taxon>Bacteria</taxon>
        <taxon>Bacillati</taxon>
        <taxon>Bacillota</taxon>
        <taxon>Clostridia</taxon>
        <taxon>Eubacteriales</taxon>
        <taxon>Oscillospiraceae</taxon>
        <taxon>Ruminiclostridium</taxon>
    </lineage>
</organism>
<feature type="transmembrane region" description="Helical" evidence="7">
    <location>
        <begin position="87"/>
        <end position="106"/>
    </location>
</feature>
<accession>F1T835</accession>
<dbReference type="GO" id="GO:0005886">
    <property type="term" value="C:plasma membrane"/>
    <property type="evidence" value="ECO:0007669"/>
    <property type="project" value="UniProtKB-SubCell"/>
</dbReference>
<dbReference type="OrthoDB" id="9793448at2"/>
<evidence type="ECO:0000256" key="1">
    <source>
        <dbReference type="ARBA" id="ARBA00004651"/>
    </source>
</evidence>
<dbReference type="InterPro" id="IPR000515">
    <property type="entry name" value="MetI-like"/>
</dbReference>
<evidence type="ECO:0000256" key="6">
    <source>
        <dbReference type="ARBA" id="ARBA00023136"/>
    </source>
</evidence>
<dbReference type="PANTHER" id="PTHR43744">
    <property type="entry name" value="ABC TRANSPORTER PERMEASE PROTEIN MG189-RELATED-RELATED"/>
    <property type="match status" value="1"/>
</dbReference>
<keyword evidence="4 7" id="KW-0812">Transmembrane</keyword>
<keyword evidence="6 7" id="KW-0472">Membrane</keyword>
<dbReference type="GO" id="GO:0055085">
    <property type="term" value="P:transmembrane transport"/>
    <property type="evidence" value="ECO:0007669"/>
    <property type="project" value="InterPro"/>
</dbReference>
<dbReference type="Proteomes" id="UP000003860">
    <property type="component" value="Unassembled WGS sequence"/>
</dbReference>
<evidence type="ECO:0000256" key="2">
    <source>
        <dbReference type="ARBA" id="ARBA00022448"/>
    </source>
</evidence>
<evidence type="ECO:0000313" key="9">
    <source>
        <dbReference type="EMBL" id="EGD49633.1"/>
    </source>
</evidence>
<comment type="subcellular location">
    <subcellularLocation>
        <location evidence="1 7">Cell membrane</location>
        <topology evidence="1 7">Multi-pass membrane protein</topology>
    </subcellularLocation>
</comment>
<feature type="transmembrane region" description="Helical" evidence="7">
    <location>
        <begin position="253"/>
        <end position="274"/>
    </location>
</feature>
<dbReference type="PROSITE" id="PS50928">
    <property type="entry name" value="ABC_TM1"/>
    <property type="match status" value="1"/>
</dbReference>
<feature type="domain" description="ABC transmembrane type-1" evidence="8">
    <location>
        <begin position="83"/>
        <end position="274"/>
    </location>
</feature>
<dbReference type="eggNOG" id="COG0395">
    <property type="taxonomic scope" value="Bacteria"/>
</dbReference>
<dbReference type="STRING" id="588581.Cpap_4074"/>
<feature type="transmembrane region" description="Helical" evidence="7">
    <location>
        <begin position="118"/>
        <end position="139"/>
    </location>
</feature>
<dbReference type="InterPro" id="IPR035906">
    <property type="entry name" value="MetI-like_sf"/>
</dbReference>
<gene>
    <name evidence="9" type="ORF">Cpap_4074</name>
</gene>
<feature type="transmembrane region" description="Helical" evidence="7">
    <location>
        <begin position="23"/>
        <end position="45"/>
    </location>
</feature>
<comment type="similarity">
    <text evidence="7">Belongs to the binding-protein-dependent transport system permease family.</text>
</comment>
<reference evidence="9" key="1">
    <citation type="submission" date="2009-07" db="EMBL/GenBank/DDBJ databases">
        <authorList>
            <consortium name="US DOE Joint Genome Institute (JGI-PGF)"/>
            <person name="Lucas S."/>
            <person name="Copeland A."/>
            <person name="Lapidus A."/>
            <person name="Glavina del Rio T."/>
            <person name="Tice H."/>
            <person name="Bruce D."/>
            <person name="Goodwin L."/>
            <person name="Pitluck S."/>
            <person name="Larimer F."/>
            <person name="Land M.L."/>
            <person name="Mouttaki H."/>
            <person name="He Z."/>
            <person name="Zhou J."/>
            <person name="Hemme C.L."/>
        </authorList>
    </citation>
    <scope>NUCLEOTIDE SEQUENCE</scope>
    <source>
        <strain evidence="9">DSM 2782</strain>
    </source>
</reference>
<dbReference type="AlphaFoldDB" id="F1T835"/>
<dbReference type="RefSeq" id="WP_004616497.1">
    <property type="nucleotide sequence ID" value="NZ_ACXX02000001.1"/>
</dbReference>
<keyword evidence="10" id="KW-1185">Reference proteome</keyword>
<evidence type="ECO:0000256" key="7">
    <source>
        <dbReference type="RuleBase" id="RU363032"/>
    </source>
</evidence>
<sequence length="289" mass="32255">MSAKTTQSIVRDKKNIKDYLTSFFKWVLIIFFAVYTLFPLLWLFITSLKTNAEYFDNPFSLPAVPQWQNYVNAFQQANLGRMISNSVIVAVTATVINVLIAAMLSYCLSRFKFKGREVIFTLFSVGVLVPLNALMVPYFSIFSKMGLVDSLGALIILYAAIGLPISTFIIRGFMASFPAEIEEAAYIDGSGFYGRFFKMILPLTKTGLVTAATFEFITCWNEFVYANLLTSSPVTKTIQIGIRYFTNQFTTDYVSMYAAIIISIAPSIIGYMLFQKQVISGLTSGAVKG</sequence>
<keyword evidence="3" id="KW-1003">Cell membrane</keyword>
<dbReference type="Gene3D" id="1.10.3720.10">
    <property type="entry name" value="MetI-like"/>
    <property type="match status" value="1"/>
</dbReference>
<protein>
    <submittedName>
        <fullName evidence="9">Binding-protein-dependent transport systems inner membrane component</fullName>
    </submittedName>
</protein>
<dbReference type="SUPFAM" id="SSF161098">
    <property type="entry name" value="MetI-like"/>
    <property type="match status" value="1"/>
</dbReference>
<evidence type="ECO:0000313" key="10">
    <source>
        <dbReference type="Proteomes" id="UP000003860"/>
    </source>
</evidence>
<evidence type="ECO:0000259" key="8">
    <source>
        <dbReference type="PROSITE" id="PS50928"/>
    </source>
</evidence>
<evidence type="ECO:0000256" key="5">
    <source>
        <dbReference type="ARBA" id="ARBA00022989"/>
    </source>
</evidence>
<keyword evidence="5 7" id="KW-1133">Transmembrane helix</keyword>
<name>F1T835_9FIRM</name>
<dbReference type="Pfam" id="PF00528">
    <property type="entry name" value="BPD_transp_1"/>
    <property type="match status" value="1"/>
</dbReference>
<feature type="transmembrane region" description="Helical" evidence="7">
    <location>
        <begin position="151"/>
        <end position="170"/>
    </location>
</feature>
<dbReference type="PANTHER" id="PTHR43744:SF12">
    <property type="entry name" value="ABC TRANSPORTER PERMEASE PROTEIN MG189-RELATED"/>
    <property type="match status" value="1"/>
</dbReference>
<keyword evidence="2 7" id="KW-0813">Transport</keyword>
<dbReference type="EMBL" id="ACXX02000001">
    <property type="protein sequence ID" value="EGD49633.1"/>
    <property type="molecule type" value="Genomic_DNA"/>
</dbReference>